<dbReference type="PANTHER" id="PTHR48054">
    <property type="entry name" value="RECEPTOR KINASE-LIKE PROTEIN XA21"/>
    <property type="match status" value="1"/>
</dbReference>
<evidence type="ECO:0000313" key="2">
    <source>
        <dbReference type="Proteomes" id="UP000245207"/>
    </source>
</evidence>
<dbReference type="STRING" id="35608.A0A2U1M3I8"/>
<dbReference type="PANTHER" id="PTHR48054:SF3">
    <property type="entry name" value="LEUCINE-RICH REPEAT PROTEIN 1-LIKE"/>
    <property type="match status" value="1"/>
</dbReference>
<reference evidence="1 2" key="1">
    <citation type="journal article" date="2018" name="Mol. Plant">
        <title>The genome of Artemisia annua provides insight into the evolution of Asteraceae family and artemisinin biosynthesis.</title>
        <authorList>
            <person name="Shen Q."/>
            <person name="Zhang L."/>
            <person name="Liao Z."/>
            <person name="Wang S."/>
            <person name="Yan T."/>
            <person name="Shi P."/>
            <person name="Liu M."/>
            <person name="Fu X."/>
            <person name="Pan Q."/>
            <person name="Wang Y."/>
            <person name="Lv Z."/>
            <person name="Lu X."/>
            <person name="Zhang F."/>
            <person name="Jiang W."/>
            <person name="Ma Y."/>
            <person name="Chen M."/>
            <person name="Hao X."/>
            <person name="Li L."/>
            <person name="Tang Y."/>
            <person name="Lv G."/>
            <person name="Zhou Y."/>
            <person name="Sun X."/>
            <person name="Brodelius P.E."/>
            <person name="Rose J.K.C."/>
            <person name="Tang K."/>
        </authorList>
    </citation>
    <scope>NUCLEOTIDE SEQUENCE [LARGE SCALE GENOMIC DNA]</scope>
    <source>
        <strain evidence="2">cv. Huhao1</strain>
        <tissue evidence="1">Leaf</tissue>
    </source>
</reference>
<comment type="caution">
    <text evidence="1">The sequence shown here is derived from an EMBL/GenBank/DDBJ whole genome shotgun (WGS) entry which is preliminary data.</text>
</comment>
<name>A0A2U1M3I8_ARTAN</name>
<dbReference type="InterPro" id="IPR052592">
    <property type="entry name" value="LRR-RLK"/>
</dbReference>
<proteinExistence type="predicted"/>
<keyword evidence="1" id="KW-0675">Receptor</keyword>
<keyword evidence="2" id="KW-1185">Reference proteome</keyword>
<dbReference type="SUPFAM" id="SSF52058">
    <property type="entry name" value="L domain-like"/>
    <property type="match status" value="1"/>
</dbReference>
<dbReference type="Pfam" id="PF00560">
    <property type="entry name" value="LRR_1"/>
    <property type="match status" value="2"/>
</dbReference>
<dbReference type="AlphaFoldDB" id="A0A2U1M3I8"/>
<dbReference type="InterPro" id="IPR001611">
    <property type="entry name" value="Leu-rich_rpt"/>
</dbReference>
<dbReference type="Proteomes" id="UP000245207">
    <property type="component" value="Unassembled WGS sequence"/>
</dbReference>
<organism evidence="1 2">
    <name type="scientific">Artemisia annua</name>
    <name type="common">Sweet wormwood</name>
    <dbReference type="NCBI Taxonomy" id="35608"/>
    <lineage>
        <taxon>Eukaryota</taxon>
        <taxon>Viridiplantae</taxon>
        <taxon>Streptophyta</taxon>
        <taxon>Embryophyta</taxon>
        <taxon>Tracheophyta</taxon>
        <taxon>Spermatophyta</taxon>
        <taxon>Magnoliopsida</taxon>
        <taxon>eudicotyledons</taxon>
        <taxon>Gunneridae</taxon>
        <taxon>Pentapetalae</taxon>
        <taxon>asterids</taxon>
        <taxon>campanulids</taxon>
        <taxon>Asterales</taxon>
        <taxon>Asteraceae</taxon>
        <taxon>Asteroideae</taxon>
        <taxon>Anthemideae</taxon>
        <taxon>Artemisiinae</taxon>
        <taxon>Artemisia</taxon>
    </lineage>
</organism>
<sequence length="140" mass="15205">MATLVDLHSNSLSGGIPIPSQNIVFIDYSDNLFNSSLSESIGRNLTYAYFLSVSNNLLTGTIPDIICNATCLKVLDLSNNHLTGRIPRCLIEFGNDLGVLNLANNGLTGQIEGTFPTTCSLNTLDLYYVSCNFGLKLPLW</sequence>
<evidence type="ECO:0000313" key="1">
    <source>
        <dbReference type="EMBL" id="PWA55818.1"/>
    </source>
</evidence>
<dbReference type="OrthoDB" id="1394818at2759"/>
<dbReference type="InterPro" id="IPR032675">
    <property type="entry name" value="LRR_dom_sf"/>
</dbReference>
<accession>A0A2U1M3I8</accession>
<dbReference type="Gene3D" id="3.80.10.10">
    <property type="entry name" value="Ribonuclease Inhibitor"/>
    <property type="match status" value="1"/>
</dbReference>
<gene>
    <name evidence="1" type="ORF">CTI12_AA424630</name>
</gene>
<protein>
    <submittedName>
        <fullName evidence="1">Receptor like protein 7</fullName>
    </submittedName>
</protein>
<dbReference type="EMBL" id="PKPP01006652">
    <property type="protein sequence ID" value="PWA55818.1"/>
    <property type="molecule type" value="Genomic_DNA"/>
</dbReference>